<dbReference type="PIRSF" id="PIRSF009120">
    <property type="entry name" value="UCP009120_prtse"/>
    <property type="match status" value="1"/>
</dbReference>
<evidence type="ECO:0008006" key="3">
    <source>
        <dbReference type="Google" id="ProtNLM"/>
    </source>
</evidence>
<dbReference type="Gene3D" id="3.60.20.10">
    <property type="entry name" value="Glutamine Phosphoribosylpyrophosphate, subunit 1, domain 1"/>
    <property type="match status" value="1"/>
</dbReference>
<dbReference type="EMBL" id="BIMW01000074">
    <property type="protein sequence ID" value="GCE93521.1"/>
    <property type="molecule type" value="Genomic_DNA"/>
</dbReference>
<comment type="caution">
    <text evidence="1">The sequence shown here is derived from an EMBL/GenBank/DDBJ whole genome shotgun (WGS) entry which is preliminary data.</text>
</comment>
<proteinExistence type="predicted"/>
<accession>A0A5M3T6P8</accession>
<protein>
    <recommendedName>
        <fullName evidence="3">Proteasome-type protease</fullName>
    </recommendedName>
</protein>
<dbReference type="CDD" id="cd03765">
    <property type="entry name" value="proteasome_beta_bacterial"/>
    <property type="match status" value="1"/>
</dbReference>
<organism evidence="1 2">
    <name type="scientific">Limnospira platensis NIES-46</name>
    <dbReference type="NCBI Taxonomy" id="1236695"/>
    <lineage>
        <taxon>Bacteria</taxon>
        <taxon>Bacillati</taxon>
        <taxon>Cyanobacteriota</taxon>
        <taxon>Cyanophyceae</taxon>
        <taxon>Oscillatoriophycideae</taxon>
        <taxon>Oscillatoriales</taxon>
        <taxon>Sirenicapillariaceae</taxon>
        <taxon>Limnospira</taxon>
    </lineage>
</organism>
<reference evidence="1 2" key="1">
    <citation type="journal article" date="2019" name="J Genomics">
        <title>The Draft Genome of a Hydrogen-producing Cyanobacterium, Arthrospira platensis NIES-46.</title>
        <authorList>
            <person name="Suzuki S."/>
            <person name="Yamaguchi H."/>
            <person name="Kawachi M."/>
        </authorList>
    </citation>
    <scope>NUCLEOTIDE SEQUENCE [LARGE SCALE GENOMIC DNA]</scope>
    <source>
        <strain evidence="1 2">NIES-46</strain>
    </source>
</reference>
<keyword evidence="2" id="KW-1185">Reference proteome</keyword>
<evidence type="ECO:0000313" key="1">
    <source>
        <dbReference type="EMBL" id="GCE93521.1"/>
    </source>
</evidence>
<evidence type="ECO:0000313" key="2">
    <source>
        <dbReference type="Proteomes" id="UP000326169"/>
    </source>
</evidence>
<dbReference type="Proteomes" id="UP000326169">
    <property type="component" value="Unassembled WGS sequence"/>
</dbReference>
<name>A0A5M3T6P8_LIMPL</name>
<dbReference type="SUPFAM" id="SSF56235">
    <property type="entry name" value="N-terminal nucleophile aminohydrolases (Ntn hydrolases)"/>
    <property type="match status" value="1"/>
</dbReference>
<gene>
    <name evidence="1" type="ORF">NIES46_15720</name>
</gene>
<dbReference type="InterPro" id="IPR029055">
    <property type="entry name" value="Ntn_hydrolases_N"/>
</dbReference>
<dbReference type="InterPro" id="IPR016545">
    <property type="entry name" value="UCP009120_prtse"/>
</dbReference>
<sequence length="263" mass="29673">MPLSLPPVMTYCLGIITSYGFVMAADSRTNAGVDYISTYRKLFDFSNPGERVILLSTAGNLSITQGIISTLEKDLKINDNQNLHNLESMYDVARYVGGQLRRMQEFDEASLKKHNIDASCTLLLAGQIKGQDPALFLIYNQGNFIHATKDTPFLQIGETKYGKPILDRTLSFNTQLEAAAKCALLSIDSTMKSNISVGPPINLAMYERDTFVIDNWLRLRLGDPYLAKIRKMWEDSLKQAFEHIPSINWQHREDQSSEDILID</sequence>